<accession>A0ACC1YYR9</accession>
<sequence>MAPYKMAPSALKELKVQLQELVDKSFIKPSISPWGAPVLFVKKKDGTMRLCIDYRQLNRVTIRNKYLLPRIDDLFDQLQGAKVFSKIDLRSGYHQLNIKDSDVSQTTFRTRYEHYEFLVMPFGLTNAPVAFMDFINQVFRSYLDQFVIVFIDDILVYSQSREEHALHLRVILQTLRDKQLYPKFNKCQFWLNRATFLGHMISVDGIYVDPQKVEAVVDWERPTNMTEVRSFLGLTGYYRRFVEGFSRVARPLTKLTRKNVKFEWTDDCEQSFQKLKKRLTSTPVLTLPFGIERFVVYSDASRQGLRCVLMQHGKVIAYASRQLKKHELNYPIHDLELVAVVFALKIWRHYLDGATCEIYTDHKSLKYLFTQKELNVKQRRWIELIKDYDCAIDYHPGKANVVADALSKKSSSSIAHMKGILRFGKRGKLSPRYMGPFEIIEKIGQVAYRLALPPELSRIHNVFHVSMLRKYVPDASHILDSQPAQLEENWTYEEEAVQILDSKEQQLRNKIIPLVKVLWRNHNVEMLHESVRIKCEFDIRIYFR</sequence>
<reference evidence="1 2" key="1">
    <citation type="journal article" date="2023" name="Science">
        <title>Complex scaffold remodeling in plant triterpene biosynthesis.</title>
        <authorList>
            <person name="De La Pena R."/>
            <person name="Hodgson H."/>
            <person name="Liu J.C."/>
            <person name="Stephenson M.J."/>
            <person name="Martin A.C."/>
            <person name="Owen C."/>
            <person name="Harkess A."/>
            <person name="Leebens-Mack J."/>
            <person name="Jimenez L.E."/>
            <person name="Osbourn A."/>
            <person name="Sattely E.S."/>
        </authorList>
    </citation>
    <scope>NUCLEOTIDE SEQUENCE [LARGE SCALE GENOMIC DNA]</scope>
    <source>
        <strain evidence="2">cv. JPN11</strain>
        <tissue evidence="1">Leaf</tissue>
    </source>
</reference>
<gene>
    <name evidence="1" type="ORF">OWV82_001553</name>
</gene>
<name>A0ACC1YYR9_MELAZ</name>
<evidence type="ECO:0000313" key="2">
    <source>
        <dbReference type="Proteomes" id="UP001164539"/>
    </source>
</evidence>
<organism evidence="1 2">
    <name type="scientific">Melia azedarach</name>
    <name type="common">Chinaberry tree</name>
    <dbReference type="NCBI Taxonomy" id="155640"/>
    <lineage>
        <taxon>Eukaryota</taxon>
        <taxon>Viridiplantae</taxon>
        <taxon>Streptophyta</taxon>
        <taxon>Embryophyta</taxon>
        <taxon>Tracheophyta</taxon>
        <taxon>Spermatophyta</taxon>
        <taxon>Magnoliopsida</taxon>
        <taxon>eudicotyledons</taxon>
        <taxon>Gunneridae</taxon>
        <taxon>Pentapetalae</taxon>
        <taxon>rosids</taxon>
        <taxon>malvids</taxon>
        <taxon>Sapindales</taxon>
        <taxon>Meliaceae</taxon>
        <taxon>Melia</taxon>
    </lineage>
</organism>
<dbReference type="Proteomes" id="UP001164539">
    <property type="component" value="Chromosome 1"/>
</dbReference>
<dbReference type="EMBL" id="CM051394">
    <property type="protein sequence ID" value="KAJ4728658.1"/>
    <property type="molecule type" value="Genomic_DNA"/>
</dbReference>
<evidence type="ECO:0000313" key="1">
    <source>
        <dbReference type="EMBL" id="KAJ4728658.1"/>
    </source>
</evidence>
<comment type="caution">
    <text evidence="1">The sequence shown here is derived from an EMBL/GenBank/DDBJ whole genome shotgun (WGS) entry which is preliminary data.</text>
</comment>
<proteinExistence type="predicted"/>
<protein>
    <submittedName>
        <fullName evidence="1">Retrotransposon protein, putative, Ty3-gypsy subclass</fullName>
    </submittedName>
</protein>
<keyword evidence="2" id="KW-1185">Reference proteome</keyword>